<feature type="region of interest" description="Disordered" evidence="8">
    <location>
        <begin position="93"/>
        <end position="549"/>
    </location>
</feature>
<evidence type="ECO:0000256" key="3">
    <source>
        <dbReference type="ARBA" id="ARBA00022664"/>
    </source>
</evidence>
<name>A0AAE0YE91_9GAST</name>
<protein>
    <submittedName>
        <fullName evidence="9">Uncharacterized protein</fullName>
    </submittedName>
</protein>
<feature type="compositionally biased region" description="Low complexity" evidence="8">
    <location>
        <begin position="512"/>
        <end position="523"/>
    </location>
</feature>
<keyword evidence="10" id="KW-1185">Reference proteome</keyword>
<keyword evidence="7" id="KW-0539">Nucleus</keyword>
<feature type="compositionally biased region" description="Basic and acidic residues" evidence="8">
    <location>
        <begin position="538"/>
        <end position="549"/>
    </location>
</feature>
<comment type="caution">
    <text evidence="9">The sequence shown here is derived from an EMBL/GenBank/DDBJ whole genome shotgun (WGS) entry which is preliminary data.</text>
</comment>
<keyword evidence="5" id="KW-0175">Coiled coil</keyword>
<sequence>MDKLDVEERQKIASLQKEKRDAASGIGWMYKGDKPESEEYLLGKKIDKHVEGEEDKKEDEASIIFGERIKANIALDVAAKMREDPLFAIRRKEEESRKKLLENPIRMKELQKLINQQEKEKEKKEKKPKKHKKKDKKRKKMKSRDKSSDSGSDEESDIMKKYLSILTSKHGGEREQSSQRNSKDRPGKNSFKGNLKRESQGRGSKDQGREEVRRDHRQGEANGERGRIERRGGNYREDKFEIKREREEGRQRNRDEDKDGNPRWQTDRNSMDQRGQRRSRVTPEDRTRDNDRDKPRDRKNESPDDRQNSRQKHRNDIVRTKRGREDCQKELSYEKNRSPSSEDNRNASRRRRRESSGQDEKRGEESSKLQRKKKRKRSASSSSSSSSSSSPASPTGSRGHEEPQQLKQYGLIMSKSAEEAARAKRASRSSSLSPFSKKCKSSPVLKPKPLRRQPSPPRRKLTEEEKQQRLEEMMKNAEWREDQRETNVRKYREEDREREKKDNEKQSSGFISSMMFEHASSSSVEDRIRRNKYNIQRTRKDLDKNFTQK</sequence>
<evidence type="ECO:0000256" key="8">
    <source>
        <dbReference type="SAM" id="MobiDB-lite"/>
    </source>
</evidence>
<comment type="subcellular location">
    <subcellularLocation>
        <location evidence="1">Nucleus</location>
    </subcellularLocation>
</comment>
<evidence type="ECO:0000256" key="7">
    <source>
        <dbReference type="ARBA" id="ARBA00023242"/>
    </source>
</evidence>
<dbReference type="Pfam" id="PF12542">
    <property type="entry name" value="CWC25"/>
    <property type="match status" value="1"/>
</dbReference>
<gene>
    <name evidence="9" type="ORF">RRG08_064213</name>
</gene>
<proteinExistence type="inferred from homology"/>
<feature type="compositionally biased region" description="Basic residues" evidence="8">
    <location>
        <begin position="369"/>
        <end position="378"/>
    </location>
</feature>
<feature type="compositionally biased region" description="Basic and acidic residues" evidence="8">
    <location>
        <begin position="460"/>
        <end position="505"/>
    </location>
</feature>
<feature type="compositionally biased region" description="Basic residues" evidence="8">
    <location>
        <begin position="126"/>
        <end position="143"/>
    </location>
</feature>
<dbReference type="AlphaFoldDB" id="A0AAE0YE91"/>
<feature type="compositionally biased region" description="Basic and acidic residues" evidence="8">
    <location>
        <begin position="195"/>
        <end position="346"/>
    </location>
</feature>
<evidence type="ECO:0000256" key="6">
    <source>
        <dbReference type="ARBA" id="ARBA00023187"/>
    </source>
</evidence>
<dbReference type="PANTHER" id="PTHR16196:SF0">
    <property type="entry name" value="PRE-MRNA-SPLICING FACTOR CWC25 HOMOLOG"/>
    <property type="match status" value="1"/>
</dbReference>
<dbReference type="GO" id="GO:0000398">
    <property type="term" value="P:mRNA splicing, via spliceosome"/>
    <property type="evidence" value="ECO:0007669"/>
    <property type="project" value="TreeGrafter"/>
</dbReference>
<evidence type="ECO:0000256" key="1">
    <source>
        <dbReference type="ARBA" id="ARBA00004123"/>
    </source>
</evidence>
<feature type="compositionally biased region" description="Basic and acidic residues" evidence="8">
    <location>
        <begin position="93"/>
        <end position="125"/>
    </location>
</feature>
<reference evidence="9" key="1">
    <citation type="journal article" date="2023" name="G3 (Bethesda)">
        <title>A reference genome for the long-term kleptoplast-retaining sea slug Elysia crispata morphotype clarki.</title>
        <authorList>
            <person name="Eastman K.E."/>
            <person name="Pendleton A.L."/>
            <person name="Shaikh M.A."/>
            <person name="Suttiyut T."/>
            <person name="Ogas R."/>
            <person name="Tomko P."/>
            <person name="Gavelis G."/>
            <person name="Widhalm J.R."/>
            <person name="Wisecaver J.H."/>
        </authorList>
    </citation>
    <scope>NUCLEOTIDE SEQUENCE</scope>
    <source>
        <strain evidence="9">ECLA1</strain>
    </source>
</reference>
<evidence type="ECO:0000313" key="10">
    <source>
        <dbReference type="Proteomes" id="UP001283361"/>
    </source>
</evidence>
<comment type="similarity">
    <text evidence="2">Belongs to the CWC25 family.</text>
</comment>
<evidence type="ECO:0000256" key="4">
    <source>
        <dbReference type="ARBA" id="ARBA00022728"/>
    </source>
</evidence>
<evidence type="ECO:0000256" key="5">
    <source>
        <dbReference type="ARBA" id="ARBA00023054"/>
    </source>
</evidence>
<dbReference type="PANTHER" id="PTHR16196">
    <property type="entry name" value="CELL CYCLE CONTROL PROTEIN CWF25"/>
    <property type="match status" value="1"/>
</dbReference>
<dbReference type="InterPro" id="IPR022209">
    <property type="entry name" value="CWC25"/>
</dbReference>
<keyword evidence="4" id="KW-0747">Spliceosome</keyword>
<dbReference type="EMBL" id="JAWDGP010006339">
    <property type="protein sequence ID" value="KAK3742814.1"/>
    <property type="molecule type" value="Genomic_DNA"/>
</dbReference>
<dbReference type="InterPro" id="IPR051376">
    <property type="entry name" value="CWC25_splicing_factor"/>
</dbReference>
<feature type="compositionally biased region" description="Basic and acidic residues" evidence="8">
    <location>
        <begin position="354"/>
        <end position="368"/>
    </location>
</feature>
<evidence type="ECO:0000256" key="2">
    <source>
        <dbReference type="ARBA" id="ARBA00006695"/>
    </source>
</evidence>
<keyword evidence="3" id="KW-0507">mRNA processing</keyword>
<feature type="compositionally biased region" description="Basic and acidic residues" evidence="8">
    <location>
        <begin position="170"/>
        <end position="187"/>
    </location>
</feature>
<accession>A0AAE0YE91</accession>
<evidence type="ECO:0000313" key="9">
    <source>
        <dbReference type="EMBL" id="KAK3742814.1"/>
    </source>
</evidence>
<organism evidence="9 10">
    <name type="scientific">Elysia crispata</name>
    <name type="common">lettuce slug</name>
    <dbReference type="NCBI Taxonomy" id="231223"/>
    <lineage>
        <taxon>Eukaryota</taxon>
        <taxon>Metazoa</taxon>
        <taxon>Spiralia</taxon>
        <taxon>Lophotrochozoa</taxon>
        <taxon>Mollusca</taxon>
        <taxon>Gastropoda</taxon>
        <taxon>Heterobranchia</taxon>
        <taxon>Euthyneura</taxon>
        <taxon>Panpulmonata</taxon>
        <taxon>Sacoglossa</taxon>
        <taxon>Placobranchoidea</taxon>
        <taxon>Plakobranchidae</taxon>
        <taxon>Elysia</taxon>
    </lineage>
</organism>
<dbReference type="Proteomes" id="UP001283361">
    <property type="component" value="Unassembled WGS sequence"/>
</dbReference>
<keyword evidence="6" id="KW-0508">mRNA splicing</keyword>
<dbReference type="GO" id="GO:0005684">
    <property type="term" value="C:U2-type spliceosomal complex"/>
    <property type="evidence" value="ECO:0007669"/>
    <property type="project" value="TreeGrafter"/>
</dbReference>
<feature type="compositionally biased region" description="Low complexity" evidence="8">
    <location>
        <begin position="379"/>
        <end position="390"/>
    </location>
</feature>